<gene>
    <name evidence="3" type="ORF">SNE40_021307</name>
</gene>
<feature type="domain" description="Integrator complex subunit 5 N-terminal" evidence="1">
    <location>
        <begin position="16"/>
        <end position="222"/>
    </location>
</feature>
<dbReference type="InterPro" id="IPR029445">
    <property type="entry name" value="INTS5_N"/>
</dbReference>
<proteinExistence type="predicted"/>
<dbReference type="AlphaFoldDB" id="A0AAN8GIL5"/>
<dbReference type="PANTHER" id="PTHR31697:SF2">
    <property type="entry name" value="INTEGRATOR COMPLEX SUBUNIT 5"/>
    <property type="match status" value="1"/>
</dbReference>
<accession>A0AAN8GIL5</accession>
<reference evidence="3 4" key="1">
    <citation type="submission" date="2024-01" db="EMBL/GenBank/DDBJ databases">
        <title>The genome of the rayed Mediterranean limpet Patella caerulea (Linnaeus, 1758).</title>
        <authorList>
            <person name="Anh-Thu Weber A."/>
            <person name="Halstead-Nussloch G."/>
        </authorList>
    </citation>
    <scope>NUCLEOTIDE SEQUENCE [LARGE SCALE GENOMIC DNA]</scope>
    <source>
        <strain evidence="3">AATW-2023a</strain>
        <tissue evidence="3">Whole specimen</tissue>
    </source>
</reference>
<evidence type="ECO:0000313" key="4">
    <source>
        <dbReference type="Proteomes" id="UP001347796"/>
    </source>
</evidence>
<dbReference type="InterPro" id="IPR040316">
    <property type="entry name" value="INTS5"/>
</dbReference>
<dbReference type="Pfam" id="PF14837">
    <property type="entry name" value="INTS5_N"/>
    <property type="match status" value="1"/>
</dbReference>
<organism evidence="3 4">
    <name type="scientific">Patella caerulea</name>
    <name type="common">Rayed Mediterranean limpet</name>
    <dbReference type="NCBI Taxonomy" id="87958"/>
    <lineage>
        <taxon>Eukaryota</taxon>
        <taxon>Metazoa</taxon>
        <taxon>Spiralia</taxon>
        <taxon>Lophotrochozoa</taxon>
        <taxon>Mollusca</taxon>
        <taxon>Gastropoda</taxon>
        <taxon>Patellogastropoda</taxon>
        <taxon>Patelloidea</taxon>
        <taxon>Patellidae</taxon>
        <taxon>Patella</taxon>
    </lineage>
</organism>
<name>A0AAN8GIL5_PATCE</name>
<dbReference type="EMBL" id="JAZGQO010000018">
    <property type="protein sequence ID" value="KAK6167219.1"/>
    <property type="molecule type" value="Genomic_DNA"/>
</dbReference>
<evidence type="ECO:0008006" key="5">
    <source>
        <dbReference type="Google" id="ProtNLM"/>
    </source>
</evidence>
<sequence length="949" mass="107434">MAASIENSPVALQPTEILNEVNNFLYGACREEKVASESLAKSALCLLRSMPAARHAVLEHFCNVFNEAVRRHLLVLEQGPSSTEVDDVSGLDTILHDVVGILLSFIKTNPSAWAPIISSWSLELLGHLSCKYSEKRVLVYANSLNEVLQLWMTCLPTKLLMELATECFAAMVAGAPDICVDSLLESSVKYSPHFDWVVAHIGSCFPKTIITRVLNCGLKDFCNLDNQHPERPISPKHRTPKMASVVGILGHLASNHGQDIRQALMTLFEESLMSENDVVKVTTVPFLLQLASMSSMLLQVLTTDLVMALTPEVLNTLTKQFSKWKKSNAQEFNSFLTMVVHLVMKSDVGGFDVLNFLVTTAIPDIKPVLKEGDLPCREVQETCVIIMNQLLNELRRYVYCKQRGDQTTNRLPLFVGLKDELEKLLTLLHVSPKERLPWLQKLLLYMCIYIGESSAALVLSKIVAKATHSTQLGTFVNLRSSLELSYPTIINQVSTNLIDLMQPHKPLNLKQLVENILHLIKWEKKNSAKTSRSMFSDSLHQYFPSLSNLLLHHDHHVTEVVLQLISLIEIPRSTPSSHLAQLCGSVIFSFFKALQQQDHREELKTIRYCKQCIKQLTKHSFTQCMLVRFLMEGVVNQEYSYLLDAKPLPDTKTETQKMTPLLTENRLHGTSLTLSRSHSSVFHAGVIGEGLKTKQIITSLPREHATRNIQLFIEVLWLCCLEVKLADNDNCHLLDEASDAPSGSPEPTWRRDVGDITARNIGCNLVELITLDVLYNDLLWPDEDFNKVTIERDLYVWKNMETNPVFWSIFEAFCSYPIFIYHCSPVLKSIAAVLMLHYSSFREKSMKNSPKYYTASCKLVHYLGRSGILPSPLSHIGELFPFVTPYEGYLLITAMWRYIKENPLTYIKEEISNRKCDEKYSEVIASIIHSNIDKMGHLYSCFFSIQPTT</sequence>
<evidence type="ECO:0000259" key="2">
    <source>
        <dbReference type="Pfam" id="PF14838"/>
    </source>
</evidence>
<dbReference type="InterPro" id="IPR029444">
    <property type="entry name" value="INTS5_C"/>
</dbReference>
<feature type="domain" description="Integrator complex subunit 5 C-terminal" evidence="2">
    <location>
        <begin position="241"/>
        <end position="935"/>
    </location>
</feature>
<protein>
    <recommendedName>
        <fullName evidence="5">Integrator complex subunit 5</fullName>
    </recommendedName>
</protein>
<keyword evidence="4" id="KW-1185">Reference proteome</keyword>
<evidence type="ECO:0000259" key="1">
    <source>
        <dbReference type="Pfam" id="PF14837"/>
    </source>
</evidence>
<dbReference type="Pfam" id="PF14838">
    <property type="entry name" value="INTS5_C"/>
    <property type="match status" value="1"/>
</dbReference>
<dbReference type="PANTHER" id="PTHR31697">
    <property type="entry name" value="INTEGRATOR COMPLEX SUBUNIT 5"/>
    <property type="match status" value="1"/>
</dbReference>
<dbReference type="Proteomes" id="UP001347796">
    <property type="component" value="Unassembled WGS sequence"/>
</dbReference>
<dbReference type="GO" id="GO:0032039">
    <property type="term" value="C:integrator complex"/>
    <property type="evidence" value="ECO:0007669"/>
    <property type="project" value="InterPro"/>
</dbReference>
<dbReference type="GO" id="GO:0034472">
    <property type="term" value="P:snRNA 3'-end processing"/>
    <property type="evidence" value="ECO:0007669"/>
    <property type="project" value="TreeGrafter"/>
</dbReference>
<dbReference type="InterPro" id="IPR016024">
    <property type="entry name" value="ARM-type_fold"/>
</dbReference>
<evidence type="ECO:0000313" key="3">
    <source>
        <dbReference type="EMBL" id="KAK6167219.1"/>
    </source>
</evidence>
<comment type="caution">
    <text evidence="3">The sequence shown here is derived from an EMBL/GenBank/DDBJ whole genome shotgun (WGS) entry which is preliminary data.</text>
</comment>
<dbReference type="SUPFAM" id="SSF48371">
    <property type="entry name" value="ARM repeat"/>
    <property type="match status" value="1"/>
</dbReference>